<evidence type="ECO:0000256" key="1">
    <source>
        <dbReference type="SAM" id="MobiDB-lite"/>
    </source>
</evidence>
<protein>
    <submittedName>
        <fullName evidence="3">Uncharacterized protein</fullName>
    </submittedName>
</protein>
<evidence type="ECO:0000256" key="2">
    <source>
        <dbReference type="SAM" id="SignalP"/>
    </source>
</evidence>
<reference evidence="3" key="2">
    <citation type="submission" date="2020-05" db="UniProtKB">
        <authorList>
            <consortium name="EnsemblMetazoa"/>
        </authorList>
    </citation>
    <scope>IDENTIFICATION</scope>
    <source>
        <strain evidence="3">FAR1</strain>
    </source>
</reference>
<feature type="region of interest" description="Disordered" evidence="1">
    <location>
        <begin position="61"/>
        <end position="104"/>
    </location>
</feature>
<dbReference type="EMBL" id="AXCN02001682">
    <property type="status" value="NOT_ANNOTATED_CDS"/>
    <property type="molecule type" value="Genomic_DNA"/>
</dbReference>
<dbReference type="EnsemblMetazoa" id="AFAF017024-RA">
    <property type="protein sequence ID" value="AFAF017024-PA"/>
    <property type="gene ID" value="AFAF017024"/>
</dbReference>
<accession>A0A182QUB2</accession>
<keyword evidence="2" id="KW-0732">Signal</keyword>
<organism evidence="3 4">
    <name type="scientific">Anopheles farauti</name>
    <dbReference type="NCBI Taxonomy" id="69004"/>
    <lineage>
        <taxon>Eukaryota</taxon>
        <taxon>Metazoa</taxon>
        <taxon>Ecdysozoa</taxon>
        <taxon>Arthropoda</taxon>
        <taxon>Hexapoda</taxon>
        <taxon>Insecta</taxon>
        <taxon>Pterygota</taxon>
        <taxon>Neoptera</taxon>
        <taxon>Endopterygota</taxon>
        <taxon>Diptera</taxon>
        <taxon>Nematocera</taxon>
        <taxon>Culicoidea</taxon>
        <taxon>Culicidae</taxon>
        <taxon>Anophelinae</taxon>
        <taxon>Anopheles</taxon>
    </lineage>
</organism>
<reference evidence="4" key="1">
    <citation type="submission" date="2014-01" db="EMBL/GenBank/DDBJ databases">
        <title>The Genome Sequence of Anopheles farauti FAR1 (V2).</title>
        <authorList>
            <consortium name="The Broad Institute Genomics Platform"/>
            <person name="Neafsey D.E."/>
            <person name="Besansky N."/>
            <person name="Howell P."/>
            <person name="Walton C."/>
            <person name="Young S.K."/>
            <person name="Zeng Q."/>
            <person name="Gargeya S."/>
            <person name="Fitzgerald M."/>
            <person name="Haas B."/>
            <person name="Abouelleil A."/>
            <person name="Allen A.W."/>
            <person name="Alvarado L."/>
            <person name="Arachchi H.M."/>
            <person name="Berlin A.M."/>
            <person name="Chapman S.B."/>
            <person name="Gainer-Dewar J."/>
            <person name="Goldberg J."/>
            <person name="Griggs A."/>
            <person name="Gujja S."/>
            <person name="Hansen M."/>
            <person name="Howarth C."/>
            <person name="Imamovic A."/>
            <person name="Ireland A."/>
            <person name="Larimer J."/>
            <person name="McCowan C."/>
            <person name="Murphy C."/>
            <person name="Pearson M."/>
            <person name="Poon T.W."/>
            <person name="Priest M."/>
            <person name="Roberts A."/>
            <person name="Saif S."/>
            <person name="Shea T."/>
            <person name="Sisk P."/>
            <person name="Sykes S."/>
            <person name="Wortman J."/>
            <person name="Nusbaum C."/>
            <person name="Birren B."/>
        </authorList>
    </citation>
    <scope>NUCLEOTIDE SEQUENCE [LARGE SCALE GENOMIC DNA]</scope>
    <source>
        <strain evidence="4">FAR1</strain>
    </source>
</reference>
<evidence type="ECO:0000313" key="3">
    <source>
        <dbReference type="EnsemblMetazoa" id="AFAF017024-PA"/>
    </source>
</evidence>
<sequence>MSQITKTTVFLLALVAVLLVHYASAEHKKPDDKLSRIDNVDVEVKPLDSILSELDGLRIRRAAQGGQGGGQGGQGGQQGQGGNRGPPQQGQGRGGQGGQASGEN</sequence>
<dbReference type="AlphaFoldDB" id="A0A182QUB2"/>
<dbReference type="Proteomes" id="UP000075886">
    <property type="component" value="Unassembled WGS sequence"/>
</dbReference>
<keyword evidence="4" id="KW-1185">Reference proteome</keyword>
<dbReference type="VEuPathDB" id="VectorBase:AFAF017024"/>
<feature type="signal peptide" evidence="2">
    <location>
        <begin position="1"/>
        <end position="25"/>
    </location>
</feature>
<feature type="compositionally biased region" description="Gly residues" evidence="1">
    <location>
        <begin position="91"/>
        <end position="104"/>
    </location>
</feature>
<feature type="chain" id="PRO_5008133324" evidence="2">
    <location>
        <begin position="26"/>
        <end position="104"/>
    </location>
</feature>
<name>A0A182QUB2_9DIPT</name>
<proteinExistence type="predicted"/>
<feature type="compositionally biased region" description="Gly residues" evidence="1">
    <location>
        <begin position="65"/>
        <end position="84"/>
    </location>
</feature>
<evidence type="ECO:0000313" key="4">
    <source>
        <dbReference type="Proteomes" id="UP000075886"/>
    </source>
</evidence>